<feature type="domain" description="Fucosyltransferase C-terminal" evidence="1">
    <location>
        <begin position="127"/>
        <end position="217"/>
    </location>
</feature>
<name>A0A6C0HJT6_9ZZZZ</name>
<dbReference type="Gene3D" id="3.40.50.11660">
    <property type="entry name" value="Glycosyl transferase family 10, C-terminal domain"/>
    <property type="match status" value="1"/>
</dbReference>
<dbReference type="InterPro" id="IPR038577">
    <property type="entry name" value="GT10-like_C_sf"/>
</dbReference>
<dbReference type="Pfam" id="PF00852">
    <property type="entry name" value="Glyco_transf_10"/>
    <property type="match status" value="1"/>
</dbReference>
<dbReference type="SUPFAM" id="SSF53756">
    <property type="entry name" value="UDP-Glycosyltransferase/glycogen phosphorylase"/>
    <property type="match status" value="1"/>
</dbReference>
<evidence type="ECO:0000259" key="1">
    <source>
        <dbReference type="Pfam" id="PF00852"/>
    </source>
</evidence>
<protein>
    <recommendedName>
        <fullName evidence="1">Fucosyltransferase C-terminal domain-containing protein</fullName>
    </recommendedName>
</protein>
<organism evidence="2">
    <name type="scientific">viral metagenome</name>
    <dbReference type="NCBI Taxonomy" id="1070528"/>
    <lineage>
        <taxon>unclassified sequences</taxon>
        <taxon>metagenomes</taxon>
        <taxon>organismal metagenomes</taxon>
    </lineage>
</organism>
<dbReference type="AlphaFoldDB" id="A0A6C0HJT6"/>
<accession>A0A6C0HJT6</accession>
<proteinExistence type="predicted"/>
<sequence>MPYATNVLWFPPEKLPHTDRNIYLAIDYPSLPRLNLPGLLFIGVAMEPDAILHTRAKFLKIHQNYDMLLTHDEELLTQCPNARLFLYGTTLIPAHIYESTDITRKKNNISCLTGSKDMTPAHAYRKFLYSNQLRIPFPITWFRSSAGKPMPVYGDNPMVHEDKSVIFLDYQFSIAIENSRQKYYFTEKLLDCLVTKTIPIYYGCSNIADYFDTRGWILLETLDVDEFVYKVHNFLPKYEDCADTIEHNYREALKYADLGTNIHRAINLGA</sequence>
<evidence type="ECO:0000313" key="2">
    <source>
        <dbReference type="EMBL" id="QHT80908.1"/>
    </source>
</evidence>
<dbReference type="EMBL" id="MN739976">
    <property type="protein sequence ID" value="QHT80908.1"/>
    <property type="molecule type" value="Genomic_DNA"/>
</dbReference>
<reference evidence="2" key="1">
    <citation type="journal article" date="2020" name="Nature">
        <title>Giant virus diversity and host interactions through global metagenomics.</title>
        <authorList>
            <person name="Schulz F."/>
            <person name="Roux S."/>
            <person name="Paez-Espino D."/>
            <person name="Jungbluth S."/>
            <person name="Walsh D.A."/>
            <person name="Denef V.J."/>
            <person name="McMahon K.D."/>
            <person name="Konstantinidis K.T."/>
            <person name="Eloe-Fadrosh E.A."/>
            <person name="Kyrpides N.C."/>
            <person name="Woyke T."/>
        </authorList>
    </citation>
    <scope>NUCLEOTIDE SEQUENCE</scope>
    <source>
        <strain evidence="2">GVMAG-M-3300023184-135</strain>
    </source>
</reference>
<dbReference type="InterPro" id="IPR055270">
    <property type="entry name" value="Glyco_tran_10_C"/>
</dbReference>